<dbReference type="InterPro" id="IPR029019">
    <property type="entry name" value="HEX_eukaryotic_N"/>
</dbReference>
<dbReference type="Gene3D" id="3.30.379.10">
    <property type="entry name" value="Chitobiase/beta-hexosaminidase domain 2-like"/>
    <property type="match status" value="1"/>
</dbReference>
<keyword evidence="6" id="KW-0325">Glycoprotein</keyword>
<dbReference type="InterPro" id="IPR025705">
    <property type="entry name" value="Beta_hexosaminidase_sua/sub"/>
</dbReference>
<dbReference type="GO" id="GO:0000272">
    <property type="term" value="P:polysaccharide catabolic process"/>
    <property type="evidence" value="ECO:0007669"/>
    <property type="project" value="UniProtKB-KW"/>
</dbReference>
<evidence type="ECO:0000256" key="2">
    <source>
        <dbReference type="ARBA" id="ARBA00006285"/>
    </source>
</evidence>
<keyword evidence="8 10" id="KW-0326">Glycosidase</keyword>
<dbReference type="InterPro" id="IPR017853">
    <property type="entry name" value="GH"/>
</dbReference>
<evidence type="ECO:0000256" key="8">
    <source>
        <dbReference type="ARBA" id="ARBA00023295"/>
    </source>
</evidence>
<keyword evidence="7" id="KW-0119">Carbohydrate metabolism</keyword>
<dbReference type="SUPFAM" id="SSF55545">
    <property type="entry name" value="beta-N-acetylhexosaminidase-like domain"/>
    <property type="match status" value="1"/>
</dbReference>
<reference evidence="16" key="1">
    <citation type="submission" date="2022-03" db="EMBL/GenBank/DDBJ databases">
        <authorList>
            <person name="Tunstrom K."/>
        </authorList>
    </citation>
    <scope>NUCLEOTIDE SEQUENCE</scope>
</reference>
<evidence type="ECO:0000256" key="6">
    <source>
        <dbReference type="ARBA" id="ARBA00023180"/>
    </source>
</evidence>
<evidence type="ECO:0000256" key="7">
    <source>
        <dbReference type="ARBA" id="ARBA00023277"/>
    </source>
</evidence>
<evidence type="ECO:0000256" key="11">
    <source>
        <dbReference type="PIRSR" id="PIRSR001093-1"/>
    </source>
</evidence>
<protein>
    <recommendedName>
        <fullName evidence="10">Beta-hexosaminidase</fullName>
        <ecNumber evidence="10">3.2.1.52</ecNumber>
    </recommendedName>
</protein>
<evidence type="ECO:0000256" key="4">
    <source>
        <dbReference type="ARBA" id="ARBA00022801"/>
    </source>
</evidence>
<feature type="signal peptide" evidence="13">
    <location>
        <begin position="1"/>
        <end position="16"/>
    </location>
</feature>
<evidence type="ECO:0000313" key="17">
    <source>
        <dbReference type="Proteomes" id="UP001153954"/>
    </source>
</evidence>
<keyword evidence="9" id="KW-0624">Polysaccharide degradation</keyword>
<dbReference type="EC" id="3.2.1.52" evidence="10"/>
<evidence type="ECO:0000256" key="9">
    <source>
        <dbReference type="ARBA" id="ARBA00023326"/>
    </source>
</evidence>
<feature type="active site" description="Proton donor" evidence="11">
    <location>
        <position position="336"/>
    </location>
</feature>
<proteinExistence type="inferred from homology"/>
<dbReference type="AlphaFoldDB" id="A0AAU9TVP4"/>
<dbReference type="Proteomes" id="UP001153954">
    <property type="component" value="Unassembled WGS sequence"/>
</dbReference>
<dbReference type="Gene3D" id="3.20.20.80">
    <property type="entry name" value="Glycosidases"/>
    <property type="match status" value="1"/>
</dbReference>
<dbReference type="GO" id="GO:0006689">
    <property type="term" value="P:ganglioside catabolic process"/>
    <property type="evidence" value="ECO:0007669"/>
    <property type="project" value="TreeGrafter"/>
</dbReference>
<evidence type="ECO:0000256" key="1">
    <source>
        <dbReference type="ARBA" id="ARBA00001231"/>
    </source>
</evidence>
<keyword evidence="17" id="KW-1185">Reference proteome</keyword>
<dbReference type="SUPFAM" id="SSF51445">
    <property type="entry name" value="(Trans)glycosidases"/>
    <property type="match status" value="1"/>
</dbReference>
<feature type="disulfide bond" evidence="12">
    <location>
        <begin position="65"/>
        <end position="119"/>
    </location>
</feature>
<accession>A0AAU9TVP4</accession>
<evidence type="ECO:0000256" key="5">
    <source>
        <dbReference type="ARBA" id="ARBA00023024"/>
    </source>
</evidence>
<dbReference type="InterPro" id="IPR015883">
    <property type="entry name" value="Glyco_hydro_20_cat"/>
</dbReference>
<feature type="disulfide bond" evidence="12">
    <location>
        <begin position="519"/>
        <end position="537"/>
    </location>
</feature>
<dbReference type="InterPro" id="IPR029018">
    <property type="entry name" value="Hex-like_dom2"/>
</dbReference>
<organism evidence="16 17">
    <name type="scientific">Euphydryas editha</name>
    <name type="common">Edith's checkerspot</name>
    <dbReference type="NCBI Taxonomy" id="104508"/>
    <lineage>
        <taxon>Eukaryota</taxon>
        <taxon>Metazoa</taxon>
        <taxon>Ecdysozoa</taxon>
        <taxon>Arthropoda</taxon>
        <taxon>Hexapoda</taxon>
        <taxon>Insecta</taxon>
        <taxon>Pterygota</taxon>
        <taxon>Neoptera</taxon>
        <taxon>Endopterygota</taxon>
        <taxon>Lepidoptera</taxon>
        <taxon>Glossata</taxon>
        <taxon>Ditrysia</taxon>
        <taxon>Papilionoidea</taxon>
        <taxon>Nymphalidae</taxon>
        <taxon>Nymphalinae</taxon>
        <taxon>Euphydryas</taxon>
    </lineage>
</organism>
<dbReference type="GO" id="GO:0016020">
    <property type="term" value="C:membrane"/>
    <property type="evidence" value="ECO:0007669"/>
    <property type="project" value="TreeGrafter"/>
</dbReference>
<sequence length="539" mass="62665">MLKLIIFLMCFGVIFANNFWIVKPGPKYPPTKGEVWPKPQYQTKEKTFYIFNPLQFKIMSTYQTCDILTNAVERYFYILTSQIGGRIRKRKERAHRRHVSQGLNKGYINNLEIALMEPCEDYPHLNMDESYNLTVSATSTLSSPSIWGVIRGLETFSQLFYLSDDRNEIRINSTQIYDFPRYKHRGLLLDTSRHFISVTNILKTLDAMAMNKMNVFHWHIVDDQSFPYKSEKFPELSNVGAYDLSMVYTKEDIKKIIEFATNRGIRVIPEFDVPGHTASWGSSHPDLLTECYEGNKVVGLGPMNPTKNRTYILLRELFQEIQTWFPDRYFHIGGDEVGLDCWRSNPEIKEYMKNNTLTVAGLHALFMRRVIPLLTNNSKLIVWQEVFDEGVKLANDTLIQVWKYNWITEMINILIAGREVIFSSTWYLSEMSSEWPDFYLPDPRKMVYGITLNKNLLPGIVGGEACMWGEMVDDRNVINRVWPRASAVAERLWSTLDDKMNFKLEIPTETYSRIEEQTCRMIRRGVDAQPPSGPGFCNV</sequence>
<dbReference type="PRINTS" id="PR00738">
    <property type="entry name" value="GLHYDRLASE20"/>
</dbReference>
<dbReference type="CDD" id="cd06562">
    <property type="entry name" value="GH20_HexA_HexB-like"/>
    <property type="match status" value="1"/>
</dbReference>
<keyword evidence="4 10" id="KW-0378">Hydrolase</keyword>
<dbReference type="PANTHER" id="PTHR22600">
    <property type="entry name" value="BETA-HEXOSAMINIDASE"/>
    <property type="match status" value="1"/>
</dbReference>
<dbReference type="Pfam" id="PF00728">
    <property type="entry name" value="Glyco_hydro_20"/>
    <property type="match status" value="1"/>
</dbReference>
<dbReference type="PIRSF" id="PIRSF001093">
    <property type="entry name" value="B-hxosamndse_ab_euk"/>
    <property type="match status" value="1"/>
</dbReference>
<name>A0AAU9TVP4_EUPED</name>
<dbReference type="GO" id="GO:0030203">
    <property type="term" value="P:glycosaminoglycan metabolic process"/>
    <property type="evidence" value="ECO:0007669"/>
    <property type="project" value="TreeGrafter"/>
</dbReference>
<dbReference type="GO" id="GO:0004563">
    <property type="term" value="F:beta-N-acetylhexosaminidase activity"/>
    <property type="evidence" value="ECO:0007669"/>
    <property type="project" value="UniProtKB-EC"/>
</dbReference>
<gene>
    <name evidence="16" type="ORF">EEDITHA_LOCUS5883</name>
</gene>
<evidence type="ECO:0000256" key="12">
    <source>
        <dbReference type="PIRSR" id="PIRSR001093-2"/>
    </source>
</evidence>
<dbReference type="GO" id="GO:0005764">
    <property type="term" value="C:lysosome"/>
    <property type="evidence" value="ECO:0007669"/>
    <property type="project" value="TreeGrafter"/>
</dbReference>
<keyword evidence="5" id="KW-0146">Chitin degradation</keyword>
<dbReference type="Pfam" id="PF14845">
    <property type="entry name" value="Glycohydro_20b2"/>
    <property type="match status" value="1"/>
</dbReference>
<feature type="chain" id="PRO_5043325536" description="Beta-hexosaminidase" evidence="13">
    <location>
        <begin position="17"/>
        <end position="539"/>
    </location>
</feature>
<dbReference type="FunFam" id="3.20.20.80:FF:000063">
    <property type="entry name" value="Beta-hexosaminidase"/>
    <property type="match status" value="1"/>
</dbReference>
<dbReference type="EMBL" id="CAKOGL010000008">
    <property type="protein sequence ID" value="CAH2089871.1"/>
    <property type="molecule type" value="Genomic_DNA"/>
</dbReference>
<evidence type="ECO:0000256" key="13">
    <source>
        <dbReference type="SAM" id="SignalP"/>
    </source>
</evidence>
<feature type="disulfide bond" evidence="12">
    <location>
        <begin position="291"/>
        <end position="341"/>
    </location>
</feature>
<feature type="domain" description="Glycoside hydrolase family 20 catalytic" evidence="14">
    <location>
        <begin position="182"/>
        <end position="495"/>
    </location>
</feature>
<dbReference type="GO" id="GO:0006032">
    <property type="term" value="P:chitin catabolic process"/>
    <property type="evidence" value="ECO:0007669"/>
    <property type="project" value="UniProtKB-KW"/>
</dbReference>
<evidence type="ECO:0000313" key="16">
    <source>
        <dbReference type="EMBL" id="CAH2089871.1"/>
    </source>
</evidence>
<dbReference type="PANTHER" id="PTHR22600:SF21">
    <property type="entry name" value="BETA-HEXOSAMINIDASE A"/>
    <property type="match status" value="1"/>
</dbReference>
<comment type="caution">
    <text evidence="16">The sequence shown here is derived from an EMBL/GenBank/DDBJ whole genome shotgun (WGS) entry which is preliminary data.</text>
</comment>
<keyword evidence="12" id="KW-1015">Disulfide bond</keyword>
<comment type="catalytic activity">
    <reaction evidence="1 10">
        <text>Hydrolysis of terminal non-reducing N-acetyl-D-hexosamine residues in N-acetyl-beta-D-hexosaminides.</text>
        <dbReference type="EC" id="3.2.1.52"/>
    </reaction>
</comment>
<evidence type="ECO:0000259" key="15">
    <source>
        <dbReference type="Pfam" id="PF14845"/>
    </source>
</evidence>
<comment type="similarity">
    <text evidence="2 10">Belongs to the glycosyl hydrolase 20 family.</text>
</comment>
<evidence type="ECO:0000256" key="10">
    <source>
        <dbReference type="PIRNR" id="PIRNR001093"/>
    </source>
</evidence>
<keyword evidence="3 13" id="KW-0732">Signal</keyword>
<evidence type="ECO:0000259" key="14">
    <source>
        <dbReference type="Pfam" id="PF00728"/>
    </source>
</evidence>
<evidence type="ECO:0000256" key="3">
    <source>
        <dbReference type="ARBA" id="ARBA00022729"/>
    </source>
</evidence>
<feature type="domain" description="Beta-hexosaminidase eukaryotic type N-terminal" evidence="15">
    <location>
        <begin position="35"/>
        <end position="159"/>
    </location>
</feature>